<dbReference type="Pfam" id="PF08159">
    <property type="entry name" value="NUC153"/>
    <property type="match status" value="1"/>
</dbReference>
<evidence type="ECO:0000313" key="5">
    <source>
        <dbReference type="Proteomes" id="UP000502823"/>
    </source>
</evidence>
<dbReference type="InterPro" id="IPR012580">
    <property type="entry name" value="NUC153"/>
</dbReference>
<name>A0A6L2Q1X5_COPFO</name>
<dbReference type="OrthoDB" id="431825at2759"/>
<keyword evidence="5" id="KW-1185">Reference proteome</keyword>
<dbReference type="InterPro" id="IPR039754">
    <property type="entry name" value="Esf1"/>
</dbReference>
<feature type="domain" description="NUC153" evidence="3">
    <location>
        <begin position="6"/>
        <end position="34"/>
    </location>
</feature>
<evidence type="ECO:0000256" key="2">
    <source>
        <dbReference type="ARBA" id="ARBA00023242"/>
    </source>
</evidence>
<dbReference type="InParanoid" id="A0A6L2Q1X5"/>
<dbReference type="Proteomes" id="UP000502823">
    <property type="component" value="Unassembled WGS sequence"/>
</dbReference>
<reference evidence="5" key="1">
    <citation type="submission" date="2020-01" db="EMBL/GenBank/DDBJ databases">
        <title>Draft genome sequence of the Termite Coptotermes fromosanus.</title>
        <authorList>
            <person name="Itakura S."/>
            <person name="Yosikawa Y."/>
            <person name="Umezawa K."/>
        </authorList>
    </citation>
    <scope>NUCLEOTIDE SEQUENCE [LARGE SCALE GENOMIC DNA]</scope>
</reference>
<dbReference type="AlphaFoldDB" id="A0A6L2Q1X5"/>
<comment type="subcellular location">
    <subcellularLocation>
        <location evidence="1">Nucleus</location>
        <location evidence="1">Nucleolus</location>
    </subcellularLocation>
</comment>
<evidence type="ECO:0000313" key="4">
    <source>
        <dbReference type="EMBL" id="GFG37920.1"/>
    </source>
</evidence>
<dbReference type="GO" id="GO:0005730">
    <property type="term" value="C:nucleolus"/>
    <property type="evidence" value="ECO:0007669"/>
    <property type="project" value="UniProtKB-SubCell"/>
</dbReference>
<evidence type="ECO:0000256" key="1">
    <source>
        <dbReference type="ARBA" id="ARBA00004604"/>
    </source>
</evidence>
<dbReference type="GO" id="GO:0003723">
    <property type="term" value="F:RNA binding"/>
    <property type="evidence" value="ECO:0007669"/>
    <property type="project" value="TreeGrafter"/>
</dbReference>
<proteinExistence type="predicted"/>
<gene>
    <name evidence="4" type="ORF">Cfor_07408</name>
</gene>
<accession>A0A6L2Q1X5</accession>
<dbReference type="GO" id="GO:0006364">
    <property type="term" value="P:rRNA processing"/>
    <property type="evidence" value="ECO:0007669"/>
    <property type="project" value="InterPro"/>
</dbReference>
<organism evidence="4 5">
    <name type="scientific">Coptotermes formosanus</name>
    <name type="common">Formosan subterranean termite</name>
    <dbReference type="NCBI Taxonomy" id="36987"/>
    <lineage>
        <taxon>Eukaryota</taxon>
        <taxon>Metazoa</taxon>
        <taxon>Ecdysozoa</taxon>
        <taxon>Arthropoda</taxon>
        <taxon>Hexapoda</taxon>
        <taxon>Insecta</taxon>
        <taxon>Pterygota</taxon>
        <taxon>Neoptera</taxon>
        <taxon>Polyneoptera</taxon>
        <taxon>Dictyoptera</taxon>
        <taxon>Blattodea</taxon>
        <taxon>Blattoidea</taxon>
        <taxon>Termitoidae</taxon>
        <taxon>Rhinotermitidae</taxon>
        <taxon>Coptotermes</taxon>
    </lineage>
</organism>
<evidence type="ECO:0000259" key="3">
    <source>
        <dbReference type="Pfam" id="PF08159"/>
    </source>
</evidence>
<sequence>MVNVNDERFSALYSSHHFNIDPTNSHYHKTKGMEALRAEKLHRRQCQVNDITSGVSVMHDYIYTGLWLSAMLCAQNICELNLEVLQKF</sequence>
<dbReference type="PANTHER" id="PTHR12202:SF0">
    <property type="entry name" value="ESF1 HOMOLOG"/>
    <property type="match status" value="1"/>
</dbReference>
<comment type="caution">
    <text evidence="4">The sequence shown here is derived from an EMBL/GenBank/DDBJ whole genome shotgun (WGS) entry which is preliminary data.</text>
</comment>
<keyword evidence="2" id="KW-0539">Nucleus</keyword>
<protein>
    <recommendedName>
        <fullName evidence="3">NUC153 domain-containing protein</fullName>
    </recommendedName>
</protein>
<dbReference type="EMBL" id="BLKM01000729">
    <property type="protein sequence ID" value="GFG37920.1"/>
    <property type="molecule type" value="Genomic_DNA"/>
</dbReference>
<dbReference type="PANTHER" id="PTHR12202">
    <property type="entry name" value="ESF1 HOMOLOG"/>
    <property type="match status" value="1"/>
</dbReference>